<sequence>MRGAFVGSTSGAVSVAAHALGGGTTPTESSVVLLMLGCAAVGATIASVRVDRHQLLFVAAALTLGQAIGHVALAMGAVHPHGQQLGPAMVAAHALAVAVSALLIRAGERGCVAALSALTRRIPASFVEVPVPAPVAVCVPSDGPMPARWLLVGSGTGTRGPPQSA</sequence>
<dbReference type="EMBL" id="FOAW01000014">
    <property type="protein sequence ID" value="SEL78154.1"/>
    <property type="molecule type" value="Genomic_DNA"/>
</dbReference>
<protein>
    <submittedName>
        <fullName evidence="2">Uncharacterized protein</fullName>
    </submittedName>
</protein>
<dbReference type="Proteomes" id="UP000198677">
    <property type="component" value="Unassembled WGS sequence"/>
</dbReference>
<accession>A0A1H7T1M5</accession>
<feature type="transmembrane region" description="Helical" evidence="1">
    <location>
        <begin position="29"/>
        <end position="48"/>
    </location>
</feature>
<keyword evidence="1" id="KW-1133">Transmembrane helix</keyword>
<name>A0A1H7T1M5_9NOCA</name>
<dbReference type="AlphaFoldDB" id="A0A1H7T1M5"/>
<dbReference type="OrthoDB" id="4465076at2"/>
<feature type="transmembrane region" description="Helical" evidence="1">
    <location>
        <begin position="55"/>
        <end position="78"/>
    </location>
</feature>
<evidence type="ECO:0000313" key="3">
    <source>
        <dbReference type="Proteomes" id="UP000198677"/>
    </source>
</evidence>
<keyword evidence="3" id="KW-1185">Reference proteome</keyword>
<keyword evidence="1" id="KW-0472">Membrane</keyword>
<proteinExistence type="predicted"/>
<keyword evidence="1" id="KW-0812">Transmembrane</keyword>
<evidence type="ECO:0000256" key="1">
    <source>
        <dbReference type="SAM" id="Phobius"/>
    </source>
</evidence>
<organism evidence="2 3">
    <name type="scientific">Rhodococcus maanshanensis</name>
    <dbReference type="NCBI Taxonomy" id="183556"/>
    <lineage>
        <taxon>Bacteria</taxon>
        <taxon>Bacillati</taxon>
        <taxon>Actinomycetota</taxon>
        <taxon>Actinomycetes</taxon>
        <taxon>Mycobacteriales</taxon>
        <taxon>Nocardiaceae</taxon>
        <taxon>Rhodococcus</taxon>
    </lineage>
</organism>
<evidence type="ECO:0000313" key="2">
    <source>
        <dbReference type="EMBL" id="SEL78154.1"/>
    </source>
</evidence>
<feature type="transmembrane region" description="Helical" evidence="1">
    <location>
        <begin position="84"/>
        <end position="104"/>
    </location>
</feature>
<reference evidence="3" key="1">
    <citation type="submission" date="2016-10" db="EMBL/GenBank/DDBJ databases">
        <authorList>
            <person name="Varghese N."/>
            <person name="Submissions S."/>
        </authorList>
    </citation>
    <scope>NUCLEOTIDE SEQUENCE [LARGE SCALE GENOMIC DNA]</scope>
    <source>
        <strain evidence="3">DSM 44675</strain>
    </source>
</reference>
<gene>
    <name evidence="2" type="ORF">SAMN05444583_114136</name>
</gene>